<feature type="domain" description="PITH" evidence="4">
    <location>
        <begin position="157"/>
        <end position="346"/>
    </location>
</feature>
<evidence type="ECO:0000256" key="2">
    <source>
        <dbReference type="ARBA" id="ARBA00023157"/>
    </source>
</evidence>
<dbReference type="PROSITE" id="PS00194">
    <property type="entry name" value="THIOREDOXIN_1"/>
    <property type="match status" value="1"/>
</dbReference>
<dbReference type="InterPro" id="IPR005746">
    <property type="entry name" value="Thioredoxin"/>
</dbReference>
<dbReference type="InterPro" id="IPR008979">
    <property type="entry name" value="Galactose-bd-like_sf"/>
</dbReference>
<organism evidence="5 6">
    <name type="scientific">Cytospora mali</name>
    <name type="common">Apple Valsa canker fungus</name>
    <name type="synonym">Valsa mali</name>
    <dbReference type="NCBI Taxonomy" id="578113"/>
    <lineage>
        <taxon>Eukaryota</taxon>
        <taxon>Fungi</taxon>
        <taxon>Dikarya</taxon>
        <taxon>Ascomycota</taxon>
        <taxon>Pezizomycotina</taxon>
        <taxon>Sordariomycetes</taxon>
        <taxon>Sordariomycetidae</taxon>
        <taxon>Diaporthales</taxon>
        <taxon>Cytosporaceae</taxon>
        <taxon>Cytospora</taxon>
    </lineage>
</organism>
<dbReference type="InterPro" id="IPR010400">
    <property type="entry name" value="PITH_dom"/>
</dbReference>
<evidence type="ECO:0000259" key="3">
    <source>
        <dbReference type="PROSITE" id="PS51352"/>
    </source>
</evidence>
<protein>
    <submittedName>
        <fullName evidence="5">Thioredoxin-like protein 1</fullName>
    </submittedName>
</protein>
<proteinExistence type="inferred from homology"/>
<dbReference type="Pfam" id="PF00085">
    <property type="entry name" value="Thioredoxin"/>
    <property type="match status" value="1"/>
</dbReference>
<keyword evidence="2" id="KW-1015">Disulfide bond</keyword>
<dbReference type="CDD" id="cd02947">
    <property type="entry name" value="TRX_family"/>
    <property type="match status" value="1"/>
</dbReference>
<dbReference type="Pfam" id="PF06201">
    <property type="entry name" value="PITH"/>
    <property type="match status" value="1"/>
</dbReference>
<dbReference type="GO" id="GO:0015035">
    <property type="term" value="F:protein-disulfide reductase activity"/>
    <property type="evidence" value="ECO:0007669"/>
    <property type="project" value="InterPro"/>
</dbReference>
<gene>
    <name evidence="5" type="ORF">VM1G_01400</name>
</gene>
<dbReference type="SUPFAM" id="SSF52833">
    <property type="entry name" value="Thioredoxin-like"/>
    <property type="match status" value="1"/>
</dbReference>
<dbReference type="PANTHER" id="PTHR46115">
    <property type="entry name" value="THIOREDOXIN-LIKE PROTEIN 1"/>
    <property type="match status" value="1"/>
</dbReference>
<dbReference type="OrthoDB" id="2121326at2759"/>
<evidence type="ECO:0000313" key="5">
    <source>
        <dbReference type="EMBL" id="KUI66435.1"/>
    </source>
</evidence>
<dbReference type="Proteomes" id="UP000078559">
    <property type="component" value="Chromosome 2"/>
</dbReference>
<dbReference type="NCBIfam" id="TIGR01068">
    <property type="entry name" value="thioredoxin"/>
    <property type="match status" value="1"/>
</dbReference>
<dbReference type="Gene3D" id="3.40.30.10">
    <property type="entry name" value="Glutaredoxin"/>
    <property type="match status" value="1"/>
</dbReference>
<evidence type="ECO:0000259" key="4">
    <source>
        <dbReference type="PROSITE" id="PS51532"/>
    </source>
</evidence>
<dbReference type="InterPro" id="IPR036249">
    <property type="entry name" value="Thioredoxin-like_sf"/>
</dbReference>
<keyword evidence="6" id="KW-1185">Reference proteome</keyword>
<dbReference type="SUPFAM" id="SSF49785">
    <property type="entry name" value="Galactose-binding domain-like"/>
    <property type="match status" value="1"/>
</dbReference>
<reference evidence="5" key="1">
    <citation type="submission" date="2014-12" db="EMBL/GenBank/DDBJ databases">
        <title>Genome Sequence of Valsa Canker Pathogens Uncovers a Specific Adaption of Colonization on Woody Bark.</title>
        <authorList>
            <person name="Yin Z."/>
            <person name="Liu H."/>
            <person name="Gao X."/>
            <person name="Li Z."/>
            <person name="Song N."/>
            <person name="Ke X."/>
            <person name="Dai Q."/>
            <person name="Wu Y."/>
            <person name="Sun Y."/>
            <person name="Xu J.-R."/>
            <person name="Kang Z.K."/>
            <person name="Wang L."/>
            <person name="Huang L."/>
        </authorList>
    </citation>
    <scope>NUCLEOTIDE SEQUENCE [LARGE SCALE GENOMIC DNA]</scope>
    <source>
        <strain evidence="5">03-8</strain>
    </source>
</reference>
<dbReference type="SMR" id="A0A194VRJ5"/>
<dbReference type="InterPro" id="IPR037047">
    <property type="entry name" value="PITH_dom_sf"/>
</dbReference>
<dbReference type="PROSITE" id="PS51532">
    <property type="entry name" value="PITH"/>
    <property type="match status" value="1"/>
</dbReference>
<dbReference type="PROSITE" id="PS51352">
    <property type="entry name" value="THIOREDOXIN_2"/>
    <property type="match status" value="1"/>
</dbReference>
<dbReference type="GO" id="GO:0005737">
    <property type="term" value="C:cytoplasm"/>
    <property type="evidence" value="ECO:0007669"/>
    <property type="project" value="UniProtKB-ARBA"/>
</dbReference>
<name>A0A194VRJ5_CYTMA</name>
<dbReference type="InterPro" id="IPR017937">
    <property type="entry name" value="Thioredoxin_CS"/>
</dbReference>
<comment type="similarity">
    <text evidence="1">Belongs to the thioredoxin family.</text>
</comment>
<evidence type="ECO:0000256" key="1">
    <source>
        <dbReference type="ARBA" id="ARBA00008987"/>
    </source>
</evidence>
<dbReference type="InterPro" id="IPR013766">
    <property type="entry name" value="Thioredoxin_domain"/>
</dbReference>
<sequence length="347" mass="37735">MSTPSLSSATTTPLPVCRIQTVTMSSTINIESSGQFRNLLRSSKIVIVDFYADWCGPCKAIAPLYEQLSAQLSKPGVVAFLKVNTEQQKEIAAAYRISSIPTFMMFRDGNKIDEVRGADPPKLKSIVEKLASEIQNVSSSGAAGSSSAGGNSALGWRGAELPRGYTDVTDQVEIQKSELLNYTGEFGNVRTLVDSSKPGALSGGKKTEKDWVLSDTDDQLLLFTPFMSMVKLHTLQITSAKDEDEDVMRPQVVKLFTNRPHNLGFEDAESEAPTQLIELSEKDWNSEGTANIPLRFVKFQNINSLVLFVESGDGDGEKTRIDRIRFIGEHGGGGSTGKLEKIGDDSA</sequence>
<dbReference type="AlphaFoldDB" id="A0A194VRJ5"/>
<dbReference type="PRINTS" id="PR00421">
    <property type="entry name" value="THIOREDOXIN"/>
</dbReference>
<dbReference type="EMBL" id="CM003099">
    <property type="protein sequence ID" value="KUI66435.1"/>
    <property type="molecule type" value="Genomic_DNA"/>
</dbReference>
<dbReference type="Gene3D" id="2.60.120.470">
    <property type="entry name" value="PITH domain"/>
    <property type="match status" value="1"/>
</dbReference>
<accession>A0A194VRJ5</accession>
<evidence type="ECO:0000313" key="6">
    <source>
        <dbReference type="Proteomes" id="UP000078559"/>
    </source>
</evidence>
<feature type="domain" description="Thioredoxin" evidence="3">
    <location>
        <begin position="8"/>
        <end position="132"/>
    </location>
</feature>